<protein>
    <submittedName>
        <fullName evidence="1">Uncharacterized protein</fullName>
    </submittedName>
</protein>
<evidence type="ECO:0000313" key="1">
    <source>
        <dbReference type="EMBL" id="TXE26203.1"/>
    </source>
</evidence>
<dbReference type="EMBL" id="VOUQ01000022">
    <property type="protein sequence ID" value="TXE26203.1"/>
    <property type="molecule type" value="Genomic_DNA"/>
</dbReference>
<proteinExistence type="predicted"/>
<name>A0A5C7BPX1_SERMA</name>
<sequence>MCSHSSAVLRPQNNTSGITGVLWNKAEEKWQAYINFEGKQHHLGSFGGIFEAACARKSAELQHDFHFNHGRR</sequence>
<organism evidence="1 2">
    <name type="scientific">Serratia marcescens</name>
    <dbReference type="NCBI Taxonomy" id="615"/>
    <lineage>
        <taxon>Bacteria</taxon>
        <taxon>Pseudomonadati</taxon>
        <taxon>Pseudomonadota</taxon>
        <taxon>Gammaproteobacteria</taxon>
        <taxon>Enterobacterales</taxon>
        <taxon>Yersiniaceae</taxon>
        <taxon>Serratia</taxon>
    </lineage>
</organism>
<dbReference type="Proteomes" id="UP000321126">
    <property type="component" value="Unassembled WGS sequence"/>
</dbReference>
<evidence type="ECO:0000313" key="2">
    <source>
        <dbReference type="Proteomes" id="UP000321126"/>
    </source>
</evidence>
<dbReference type="AlphaFoldDB" id="A0A5C7BPX1"/>
<comment type="caution">
    <text evidence="1">The sequence shown here is derived from an EMBL/GenBank/DDBJ whole genome shotgun (WGS) entry which is preliminary data.</text>
</comment>
<dbReference type="SUPFAM" id="SSF54171">
    <property type="entry name" value="DNA-binding domain"/>
    <property type="match status" value="1"/>
</dbReference>
<reference evidence="1 2" key="1">
    <citation type="submission" date="2019-07" db="EMBL/GenBank/DDBJ databases">
        <title>Serratia strains were isolated from fresh produce.</title>
        <authorList>
            <person name="Cho G.-S."/>
            <person name="Stein M."/>
            <person name="Lee W."/>
            <person name="Suh S.H."/>
            <person name="Franz C.M.A.P."/>
        </authorList>
    </citation>
    <scope>NUCLEOTIDE SEQUENCE [LARGE SCALE GENOMIC DNA]</scope>
    <source>
        <strain evidence="1 2">S16</strain>
    </source>
</reference>
<dbReference type="Gene3D" id="1.20.5.2050">
    <property type="match status" value="1"/>
</dbReference>
<dbReference type="InterPro" id="IPR016177">
    <property type="entry name" value="DNA-bd_dom_sf"/>
</dbReference>
<accession>A0A5C7BPX1</accession>
<gene>
    <name evidence="1" type="ORF">FOT62_23450</name>
</gene>
<dbReference type="GO" id="GO:0003677">
    <property type="term" value="F:DNA binding"/>
    <property type="evidence" value="ECO:0007669"/>
    <property type="project" value="InterPro"/>
</dbReference>